<keyword evidence="10" id="KW-1185">Reference proteome</keyword>
<keyword evidence="4 7" id="KW-1133">Transmembrane helix</keyword>
<dbReference type="PANTHER" id="PTHR23501:SF198">
    <property type="entry name" value="AZOLE RESISTANCE PROTEIN 1-RELATED"/>
    <property type="match status" value="1"/>
</dbReference>
<sequence length="581" mass="62450">MLFTESSKAREPCPETNQVSSIPSIENQETGENDKAESFYEADAGDGTKREDMYLLGKKLILCMVSLVACMFLFALDQLIVTTILNTVGTKFNALNQVGWLSSGFLISMAVLVAVWGKISIIFGRKVTMLVAILFFEAGSLMCGLANSMDVLIGGRVLAGIGGGGIQTMTFIIITEVLPIDKRPVGMALLGTILGVASVLGPLIGGAFTSGVSWRWCFFINLPIGAVASLVFFFSFTPPKVSFSIRKKLKIIDYTGIFLMTSSLVLVLLALTFGSDGNFKWDSAAVICCFVLGGLLVIAFCVWNFKYSKNPLIPPEVVKTLQVTAAALTMFGVFSYYIAATVYLAIYFQVIHKASAWRSGVDMLPLIISVIVTSIVGGVFVKKTRLVKPIVVLGTALGFVGSGLLCLLDVDSSTPMQIGLLIPVGVGIGINMQAALMAGQIVAPKIPGGVILATTYLNFCRSVGGAISGILANVMYTSTILKNLPRNLMKQSPEVIQELSKYDLKHLIQKSTPGLSAASQHFLNTEVMSGIRAAFYLNLGYAAIGFVFSLLVTNQRLPVATPQVRDSDNVEELNVVEKREE</sequence>
<dbReference type="KEGG" id="asau:88172962"/>
<feature type="transmembrane region" description="Helical" evidence="7">
    <location>
        <begin position="533"/>
        <end position="552"/>
    </location>
</feature>
<dbReference type="Gene3D" id="1.20.1720.10">
    <property type="entry name" value="Multidrug resistance protein D"/>
    <property type="match status" value="1"/>
</dbReference>
<feature type="domain" description="Major facilitator superfamily (MFS) profile" evidence="8">
    <location>
        <begin position="63"/>
        <end position="557"/>
    </location>
</feature>
<dbReference type="GO" id="GO:0005886">
    <property type="term" value="C:plasma membrane"/>
    <property type="evidence" value="ECO:0007669"/>
    <property type="project" value="TreeGrafter"/>
</dbReference>
<evidence type="ECO:0000256" key="4">
    <source>
        <dbReference type="ARBA" id="ARBA00022989"/>
    </source>
</evidence>
<feature type="transmembrane region" description="Helical" evidence="7">
    <location>
        <begin position="186"/>
        <end position="207"/>
    </location>
</feature>
<dbReference type="PANTHER" id="PTHR23501">
    <property type="entry name" value="MAJOR FACILITATOR SUPERFAMILY"/>
    <property type="match status" value="1"/>
</dbReference>
<protein>
    <recommendedName>
        <fullName evidence="8">Major facilitator superfamily (MFS) profile domain-containing protein</fullName>
    </recommendedName>
</protein>
<keyword evidence="5 7" id="KW-0472">Membrane</keyword>
<feature type="compositionally biased region" description="Polar residues" evidence="6">
    <location>
        <begin position="15"/>
        <end position="30"/>
    </location>
</feature>
<feature type="transmembrane region" description="Helical" evidence="7">
    <location>
        <begin position="97"/>
        <end position="115"/>
    </location>
</feature>
<gene>
    <name evidence="9" type="ORF">PUMCH_001897</name>
</gene>
<dbReference type="GO" id="GO:0022857">
    <property type="term" value="F:transmembrane transporter activity"/>
    <property type="evidence" value="ECO:0007669"/>
    <property type="project" value="InterPro"/>
</dbReference>
<feature type="transmembrane region" description="Helical" evidence="7">
    <location>
        <begin position="284"/>
        <end position="305"/>
    </location>
</feature>
<dbReference type="Gene3D" id="1.20.1250.20">
    <property type="entry name" value="MFS general substrate transporter like domains"/>
    <property type="match status" value="1"/>
</dbReference>
<feature type="transmembrane region" description="Helical" evidence="7">
    <location>
        <begin position="127"/>
        <end position="147"/>
    </location>
</feature>
<evidence type="ECO:0000256" key="2">
    <source>
        <dbReference type="ARBA" id="ARBA00008335"/>
    </source>
</evidence>
<evidence type="ECO:0000256" key="3">
    <source>
        <dbReference type="ARBA" id="ARBA00022692"/>
    </source>
</evidence>
<dbReference type="PROSITE" id="PS00217">
    <property type="entry name" value="SUGAR_TRANSPORT_2"/>
    <property type="match status" value="1"/>
</dbReference>
<accession>A0AAX4H813</accession>
<dbReference type="InterPro" id="IPR036259">
    <property type="entry name" value="MFS_trans_sf"/>
</dbReference>
<evidence type="ECO:0000256" key="5">
    <source>
        <dbReference type="ARBA" id="ARBA00023136"/>
    </source>
</evidence>
<dbReference type="EMBL" id="CP138895">
    <property type="protein sequence ID" value="WPK24618.1"/>
    <property type="molecule type" value="Genomic_DNA"/>
</dbReference>
<feature type="transmembrane region" description="Helical" evidence="7">
    <location>
        <begin position="326"/>
        <end position="351"/>
    </location>
</feature>
<organism evidence="9 10">
    <name type="scientific">Australozyma saopauloensis</name>
    <dbReference type="NCBI Taxonomy" id="291208"/>
    <lineage>
        <taxon>Eukaryota</taxon>
        <taxon>Fungi</taxon>
        <taxon>Dikarya</taxon>
        <taxon>Ascomycota</taxon>
        <taxon>Saccharomycotina</taxon>
        <taxon>Pichiomycetes</taxon>
        <taxon>Metschnikowiaceae</taxon>
        <taxon>Australozyma</taxon>
    </lineage>
</organism>
<evidence type="ECO:0000313" key="10">
    <source>
        <dbReference type="Proteomes" id="UP001338582"/>
    </source>
</evidence>
<feature type="transmembrane region" description="Helical" evidence="7">
    <location>
        <begin position="416"/>
        <end position="438"/>
    </location>
</feature>
<name>A0AAX4H813_9ASCO</name>
<evidence type="ECO:0000256" key="6">
    <source>
        <dbReference type="SAM" id="MobiDB-lite"/>
    </source>
</evidence>
<dbReference type="Pfam" id="PF07690">
    <property type="entry name" value="MFS_1"/>
    <property type="match status" value="1"/>
</dbReference>
<dbReference type="InterPro" id="IPR011701">
    <property type="entry name" value="MFS"/>
</dbReference>
<feature type="transmembrane region" description="Helical" evidence="7">
    <location>
        <begin position="60"/>
        <end position="85"/>
    </location>
</feature>
<feature type="transmembrane region" description="Helical" evidence="7">
    <location>
        <begin position="363"/>
        <end position="381"/>
    </location>
</feature>
<comment type="subcellular location">
    <subcellularLocation>
        <location evidence="1">Membrane</location>
        <topology evidence="1">Multi-pass membrane protein</topology>
    </subcellularLocation>
</comment>
<dbReference type="Proteomes" id="UP001338582">
    <property type="component" value="Chromosome 2"/>
</dbReference>
<feature type="transmembrane region" description="Helical" evidence="7">
    <location>
        <begin position="390"/>
        <end position="410"/>
    </location>
</feature>
<feature type="transmembrane region" description="Helical" evidence="7">
    <location>
        <begin position="254"/>
        <end position="272"/>
    </location>
</feature>
<evidence type="ECO:0000259" key="8">
    <source>
        <dbReference type="PROSITE" id="PS50850"/>
    </source>
</evidence>
<feature type="transmembrane region" description="Helical" evidence="7">
    <location>
        <begin position="213"/>
        <end position="234"/>
    </location>
</feature>
<evidence type="ECO:0000313" key="9">
    <source>
        <dbReference type="EMBL" id="WPK24618.1"/>
    </source>
</evidence>
<evidence type="ECO:0000256" key="7">
    <source>
        <dbReference type="SAM" id="Phobius"/>
    </source>
</evidence>
<dbReference type="PROSITE" id="PS50850">
    <property type="entry name" value="MFS"/>
    <property type="match status" value="1"/>
</dbReference>
<proteinExistence type="inferred from homology"/>
<evidence type="ECO:0000256" key="1">
    <source>
        <dbReference type="ARBA" id="ARBA00004141"/>
    </source>
</evidence>
<dbReference type="AlphaFoldDB" id="A0AAX4H813"/>
<keyword evidence="3 7" id="KW-0812">Transmembrane</keyword>
<feature type="transmembrane region" description="Helical" evidence="7">
    <location>
        <begin position="450"/>
        <end position="476"/>
    </location>
</feature>
<feature type="region of interest" description="Disordered" evidence="6">
    <location>
        <begin position="1"/>
        <end position="41"/>
    </location>
</feature>
<dbReference type="SUPFAM" id="SSF103473">
    <property type="entry name" value="MFS general substrate transporter"/>
    <property type="match status" value="1"/>
</dbReference>
<dbReference type="InterPro" id="IPR005829">
    <property type="entry name" value="Sugar_transporter_CS"/>
</dbReference>
<comment type="similarity">
    <text evidence="2">Belongs to the major facilitator superfamily.</text>
</comment>
<feature type="transmembrane region" description="Helical" evidence="7">
    <location>
        <begin position="153"/>
        <end position="174"/>
    </location>
</feature>
<dbReference type="InterPro" id="IPR020846">
    <property type="entry name" value="MFS_dom"/>
</dbReference>
<reference evidence="9 10" key="1">
    <citation type="submission" date="2023-10" db="EMBL/GenBank/DDBJ databases">
        <title>Draft Genome Sequence of Candida saopaulonensis from a very Premature Infant with Sepsis.</title>
        <authorList>
            <person name="Ning Y."/>
            <person name="Dai R."/>
            <person name="Xiao M."/>
            <person name="Xu Y."/>
            <person name="Yan Q."/>
            <person name="Zhang L."/>
        </authorList>
    </citation>
    <scope>NUCLEOTIDE SEQUENCE [LARGE SCALE GENOMIC DNA]</scope>
    <source>
        <strain evidence="9 10">19XY460</strain>
    </source>
</reference>
<dbReference type="GeneID" id="88172962"/>
<dbReference type="CDD" id="cd17502">
    <property type="entry name" value="MFS_Azr1_MDR_like"/>
    <property type="match status" value="1"/>
</dbReference>
<dbReference type="RefSeq" id="XP_062877001.1">
    <property type="nucleotide sequence ID" value="XM_063020931.1"/>
</dbReference>